<evidence type="ECO:0000256" key="1">
    <source>
        <dbReference type="SAM" id="Phobius"/>
    </source>
</evidence>
<name>A0A107FUM1_9BURK</name>
<organism evidence="2 3">
    <name type="scientific">Burkholderia ubonensis</name>
    <dbReference type="NCBI Taxonomy" id="101571"/>
    <lineage>
        <taxon>Bacteria</taxon>
        <taxon>Pseudomonadati</taxon>
        <taxon>Pseudomonadota</taxon>
        <taxon>Betaproteobacteria</taxon>
        <taxon>Burkholderiales</taxon>
        <taxon>Burkholderiaceae</taxon>
        <taxon>Burkholderia</taxon>
        <taxon>Burkholderia cepacia complex</taxon>
    </lineage>
</organism>
<feature type="transmembrane region" description="Helical" evidence="1">
    <location>
        <begin position="168"/>
        <end position="191"/>
    </location>
</feature>
<dbReference type="AlphaFoldDB" id="A0A107FUM1"/>
<evidence type="ECO:0008006" key="4">
    <source>
        <dbReference type="Google" id="ProtNLM"/>
    </source>
</evidence>
<reference evidence="2 3" key="1">
    <citation type="submission" date="2015-11" db="EMBL/GenBank/DDBJ databases">
        <title>Expanding the genomic diversity of Burkholderia species for the development of highly accurate diagnostics.</title>
        <authorList>
            <person name="Sahl J."/>
            <person name="Keim P."/>
            <person name="Wagner D."/>
        </authorList>
    </citation>
    <scope>NUCLEOTIDE SEQUENCE [LARGE SCALE GENOMIC DNA]</scope>
    <source>
        <strain evidence="2 3">MSMB2167WGS</strain>
    </source>
</reference>
<feature type="transmembrane region" description="Helical" evidence="1">
    <location>
        <begin position="241"/>
        <end position="263"/>
    </location>
</feature>
<accession>A0A107FUM1</accession>
<keyword evidence="1" id="KW-1133">Transmembrane helix</keyword>
<dbReference type="RefSeq" id="WP_060327330.1">
    <property type="nucleotide sequence ID" value="NZ_LPIU01000068.1"/>
</dbReference>
<proteinExistence type="predicted"/>
<sequence length="352" mass="39399">MKLFISQEKIAISIDKRWTRPSAFVFVGLAGVVLSIMVVGDRSQLLDQDNYVNYFRLTDIGWFMNIWADRSSFLGFAISVMTEELGWRAWVLAINALGVDPENGVRITVVVLNFAMISALWNTRRPILDLCLWSVIPVGLATMGLFQIRQGMAFAVAMYVALRWKRPATGALIAGTIHTTFAFPALLLLVARLLRRRGAIVSASASACVGLLLALASPLLFTTFGGRRVDQYRDLERMFNATYVLALLIYSIAPAMIIHRWFIEKQQDVHELVIDQIAVMHVGLIVFLVTSFFVFPFAMSRIGYYAPALIAILLPETKVKQPLGLLLLSAVVVMVMYDAIKNYFAGVYVFFL</sequence>
<dbReference type="EMBL" id="LPIX01000105">
    <property type="protein sequence ID" value="KWD92900.1"/>
    <property type="molecule type" value="Genomic_DNA"/>
</dbReference>
<feature type="transmembrane region" description="Helical" evidence="1">
    <location>
        <begin position="105"/>
        <end position="123"/>
    </location>
</feature>
<evidence type="ECO:0000313" key="3">
    <source>
        <dbReference type="Proteomes" id="UP000062998"/>
    </source>
</evidence>
<keyword evidence="1" id="KW-0812">Transmembrane</keyword>
<feature type="transmembrane region" description="Helical" evidence="1">
    <location>
        <begin position="326"/>
        <end position="351"/>
    </location>
</feature>
<comment type="caution">
    <text evidence="2">The sequence shown here is derived from an EMBL/GenBank/DDBJ whole genome shotgun (WGS) entry which is preliminary data.</text>
</comment>
<keyword evidence="1" id="KW-0472">Membrane</keyword>
<dbReference type="OrthoDB" id="9002198at2"/>
<feature type="transmembrane region" description="Helical" evidence="1">
    <location>
        <begin position="21"/>
        <end position="40"/>
    </location>
</feature>
<gene>
    <name evidence="2" type="ORF">WL73_29005</name>
</gene>
<feature type="transmembrane region" description="Helical" evidence="1">
    <location>
        <begin position="130"/>
        <end position="148"/>
    </location>
</feature>
<dbReference type="Proteomes" id="UP000062998">
    <property type="component" value="Unassembled WGS sequence"/>
</dbReference>
<protein>
    <recommendedName>
        <fullName evidence="4">EpsG family protein</fullName>
    </recommendedName>
</protein>
<feature type="transmembrane region" description="Helical" evidence="1">
    <location>
        <begin position="198"/>
        <end position="221"/>
    </location>
</feature>
<feature type="transmembrane region" description="Helical" evidence="1">
    <location>
        <begin position="284"/>
        <end position="306"/>
    </location>
</feature>
<evidence type="ECO:0000313" key="2">
    <source>
        <dbReference type="EMBL" id="KWD92900.1"/>
    </source>
</evidence>